<keyword evidence="5" id="KW-0547">Nucleotide-binding</keyword>
<dbReference type="GO" id="GO:0003723">
    <property type="term" value="F:RNA binding"/>
    <property type="evidence" value="ECO:0007669"/>
    <property type="project" value="TreeGrafter"/>
</dbReference>
<dbReference type="InterPro" id="IPR054712">
    <property type="entry name" value="Cas3-like_dom"/>
</dbReference>
<reference evidence="12" key="2">
    <citation type="submission" date="2024-05" db="EMBL/GenBank/DDBJ databases">
        <authorList>
            <person name="Wolfe A."/>
        </authorList>
    </citation>
    <scope>NUCLEOTIDE SEQUENCE</scope>
    <source>
        <strain evidence="12">UMB1064</strain>
    </source>
</reference>
<dbReference type="PANTHER" id="PTHR47963">
    <property type="entry name" value="DEAD-BOX ATP-DEPENDENT RNA HELICASE 47, MITOCHONDRIAL"/>
    <property type="match status" value="1"/>
</dbReference>
<evidence type="ECO:0000256" key="1">
    <source>
        <dbReference type="ARBA" id="ARBA00006847"/>
    </source>
</evidence>
<feature type="region of interest" description="Disordered" evidence="10">
    <location>
        <begin position="773"/>
        <end position="795"/>
    </location>
</feature>
<dbReference type="Pfam" id="PF18395">
    <property type="entry name" value="Cas3_C"/>
    <property type="match status" value="1"/>
</dbReference>
<dbReference type="GO" id="GO:0005524">
    <property type="term" value="F:ATP binding"/>
    <property type="evidence" value="ECO:0007669"/>
    <property type="project" value="UniProtKB-KW"/>
</dbReference>
<comment type="caution">
    <text evidence="12">The sequence shown here is derived from an EMBL/GenBank/DDBJ whole genome shotgun (WGS) entry which is preliminary data.</text>
</comment>
<organism evidence="12 13">
    <name type="scientific">Corynebacterium amycolatum</name>
    <dbReference type="NCBI Taxonomy" id="43765"/>
    <lineage>
        <taxon>Bacteria</taxon>
        <taxon>Bacillati</taxon>
        <taxon>Actinomycetota</taxon>
        <taxon>Actinomycetes</taxon>
        <taxon>Mycobacteriales</taxon>
        <taxon>Corynebacteriaceae</taxon>
        <taxon>Corynebacterium</taxon>
    </lineage>
</organism>
<dbReference type="InterPro" id="IPR006474">
    <property type="entry name" value="Helicase_Cas3_CRISPR-ass_core"/>
</dbReference>
<keyword evidence="4" id="KW-0479">Metal-binding</keyword>
<dbReference type="Gene3D" id="3.40.50.300">
    <property type="entry name" value="P-loop containing nucleotide triphosphate hydrolases"/>
    <property type="match status" value="2"/>
</dbReference>
<comment type="similarity">
    <text evidence="2">In the central section; belongs to the CRISPR-associated helicase Cas3 family.</text>
</comment>
<dbReference type="PROSITE" id="PS51643">
    <property type="entry name" value="HD_CAS3"/>
    <property type="match status" value="1"/>
</dbReference>
<dbReference type="Pfam" id="PF22590">
    <property type="entry name" value="Cas3-like_C_2"/>
    <property type="match status" value="1"/>
</dbReference>
<evidence type="ECO:0000256" key="8">
    <source>
        <dbReference type="ARBA" id="ARBA00022840"/>
    </source>
</evidence>
<dbReference type="InterPro" id="IPR050547">
    <property type="entry name" value="DEAD_box_RNA_helicases"/>
</dbReference>
<dbReference type="RefSeq" id="WP_284826809.1">
    <property type="nucleotide sequence ID" value="NZ_JASOOY020000033.1"/>
</dbReference>
<dbReference type="AlphaFoldDB" id="A0AAW9SRW8"/>
<gene>
    <name evidence="12" type="primary">cas3</name>
    <name evidence="12" type="ORF">QP460_010070</name>
</gene>
<sequence>MSNMDSNLADALSEVARLQWAKWDWQSEEALSLSQHLNDAQDVAFYLWDEWLPESLRQVLTDEFGSKGQARAWVAFYAGCHDIGKASYAFSVKVPELYDRVCSYGLGAATTLSSKELRGAPHGAVGAYALWVWLVENHGFDDDAADTYVAPIGGHHGKFPDENLLHSAEDFVEELEDEKWQQIRFEFFDVMATRAGLTATYVEQRREQGLSAPTQMLLTGIVVMADWLASNTDLFPLSMFDASSTSRSDDAIDRLNLPDPWDPRPESSADDLFRARFDLPAGATPYPVQLDAVKLTGEVDKPGLLLLEAPTGEGKTEAALAAAEVLAAKFGCGGVQVALPTCATSNAMFSRVLKWLDRAIAEDQLASAMLTHSRAQFNDEFQGLKFPSQSFSAIYDEEYGANSKEPAVEAHWWLRSRKTAALADFTVGTIDQFLFSALQSKHVMLRHLGLAGKVLILDEVHAADIYMQQYLYRALEWCGAYGVPVIALSATLPPDTRFHLMEAYASGIAQLENAQISNNILGELEIAKNERAYPLLTFVNADGVSIRKPEASSRRQVVSLEYCDDSSVVSMLTEELRDGGCAVVVCNTVQRAQTLYDEICADGSFTDDEVFLLHSRFAAADRRDKEEELVAKYGKSGVRPRRGVVVSTQIVEQSLDLDFDIMFSDFAPSDLLIQRAGRLHRHSRKNRPERLQAPRLVLFGVTEIRDSDAPEFVSGSKRIYGTALLMRTASALMGRKQFISPDHVAGIVRETYDTEAQCPVSWRKDWDEAVKEQQANGEKLAEKAKRSLGPSPNEKDMSRWFQHGSAEEFRGQSQVRDIEESIEVVLVEQRGSELYSLPWLEKRGGESLSDANGVDDELAREVAKCTISLPYWQVGGVDEFIAELERFGSPSWQLSSWLKGLLPLPLNESGECHVNGVSFSYDMKYGLRSIREKESR</sequence>
<dbReference type="NCBIfam" id="TIGR01596">
    <property type="entry name" value="cas3_HD"/>
    <property type="match status" value="1"/>
</dbReference>
<dbReference type="CDD" id="cd09641">
    <property type="entry name" value="Cas3''_I"/>
    <property type="match status" value="1"/>
</dbReference>
<evidence type="ECO:0000256" key="4">
    <source>
        <dbReference type="ARBA" id="ARBA00022723"/>
    </source>
</evidence>
<feature type="domain" description="HD Cas3-type" evidence="11">
    <location>
        <begin position="26"/>
        <end position="228"/>
    </location>
</feature>
<dbReference type="GO" id="GO:0003724">
    <property type="term" value="F:RNA helicase activity"/>
    <property type="evidence" value="ECO:0007669"/>
    <property type="project" value="TreeGrafter"/>
</dbReference>
<evidence type="ECO:0000259" key="11">
    <source>
        <dbReference type="PROSITE" id="PS51643"/>
    </source>
</evidence>
<evidence type="ECO:0000256" key="7">
    <source>
        <dbReference type="ARBA" id="ARBA00022806"/>
    </source>
</evidence>
<accession>A0AAW9SRW8</accession>
<evidence type="ECO:0000256" key="6">
    <source>
        <dbReference type="ARBA" id="ARBA00022801"/>
    </source>
</evidence>
<dbReference type="NCBIfam" id="TIGR01587">
    <property type="entry name" value="cas3_core"/>
    <property type="match status" value="1"/>
</dbReference>
<dbReference type="GO" id="GO:0004518">
    <property type="term" value="F:nuclease activity"/>
    <property type="evidence" value="ECO:0007669"/>
    <property type="project" value="UniProtKB-KW"/>
</dbReference>
<evidence type="ECO:0000313" key="13">
    <source>
        <dbReference type="Proteomes" id="UP001223646"/>
    </source>
</evidence>
<evidence type="ECO:0000256" key="5">
    <source>
        <dbReference type="ARBA" id="ARBA00022741"/>
    </source>
</evidence>
<dbReference type="Proteomes" id="UP001223646">
    <property type="component" value="Unassembled WGS sequence"/>
</dbReference>
<reference evidence="12" key="1">
    <citation type="submission" date="2023-05" db="EMBL/GenBank/DDBJ databases">
        <authorList>
            <person name="Du J."/>
        </authorList>
    </citation>
    <scope>NUCLEOTIDE SEQUENCE</scope>
    <source>
        <strain evidence="12">UMB1064</strain>
    </source>
</reference>
<evidence type="ECO:0000256" key="10">
    <source>
        <dbReference type="SAM" id="MobiDB-lite"/>
    </source>
</evidence>
<dbReference type="SUPFAM" id="SSF52540">
    <property type="entry name" value="P-loop containing nucleoside triphosphate hydrolases"/>
    <property type="match status" value="1"/>
</dbReference>
<proteinExistence type="inferred from homology"/>
<dbReference type="InterPro" id="IPR027417">
    <property type="entry name" value="P-loop_NTPase"/>
</dbReference>
<keyword evidence="7" id="KW-0347">Helicase</keyword>
<comment type="similarity">
    <text evidence="1">In the N-terminal section; belongs to the CRISPR-associated nuclease Cas3-HD family.</text>
</comment>
<dbReference type="PANTHER" id="PTHR47963:SF9">
    <property type="entry name" value="CRISPR-ASSOCIATED ENDONUCLEASE_HELICASE CAS3"/>
    <property type="match status" value="1"/>
</dbReference>
<keyword evidence="8" id="KW-0067">ATP-binding</keyword>
<dbReference type="InterPro" id="IPR041372">
    <property type="entry name" value="Cas3_C"/>
</dbReference>
<dbReference type="GO" id="GO:0046872">
    <property type="term" value="F:metal ion binding"/>
    <property type="evidence" value="ECO:0007669"/>
    <property type="project" value="UniProtKB-KW"/>
</dbReference>
<dbReference type="GO" id="GO:0016787">
    <property type="term" value="F:hydrolase activity"/>
    <property type="evidence" value="ECO:0007669"/>
    <property type="project" value="UniProtKB-KW"/>
</dbReference>
<dbReference type="InterPro" id="IPR006483">
    <property type="entry name" value="CRISPR-assoc_Cas3_HD"/>
</dbReference>
<evidence type="ECO:0000256" key="9">
    <source>
        <dbReference type="ARBA" id="ARBA00023118"/>
    </source>
</evidence>
<keyword evidence="3" id="KW-0540">Nuclease</keyword>
<evidence type="ECO:0000256" key="3">
    <source>
        <dbReference type="ARBA" id="ARBA00022722"/>
    </source>
</evidence>
<dbReference type="EMBL" id="JASOOY020000033">
    <property type="protein sequence ID" value="MEO3717930.1"/>
    <property type="molecule type" value="Genomic_DNA"/>
</dbReference>
<evidence type="ECO:0000256" key="2">
    <source>
        <dbReference type="ARBA" id="ARBA00009046"/>
    </source>
</evidence>
<dbReference type="InterPro" id="IPR038257">
    <property type="entry name" value="CRISPR-assoc_Cas3_HD_sf"/>
</dbReference>
<dbReference type="Pfam" id="PF18019">
    <property type="entry name" value="Cas3_HD"/>
    <property type="match status" value="1"/>
</dbReference>
<protein>
    <submittedName>
        <fullName evidence="12">CRISPR-associated helicase Cas3</fullName>
    </submittedName>
</protein>
<dbReference type="Gene3D" id="1.10.3210.30">
    <property type="match status" value="1"/>
</dbReference>
<keyword evidence="6" id="KW-0378">Hydrolase</keyword>
<dbReference type="GO" id="GO:0051607">
    <property type="term" value="P:defense response to virus"/>
    <property type="evidence" value="ECO:0007669"/>
    <property type="project" value="UniProtKB-KW"/>
</dbReference>
<name>A0AAW9SRW8_CORAY</name>
<evidence type="ECO:0000313" key="12">
    <source>
        <dbReference type="EMBL" id="MEO3717930.1"/>
    </source>
</evidence>
<keyword evidence="9" id="KW-0051">Antiviral defense</keyword>